<protein>
    <recommendedName>
        <fullName evidence="7">Putative 4-hydroxy-4-methyl-2-oxoglutarate aldolase</fullName>
        <ecNumber evidence="6">4.1.1.112</ecNumber>
        <ecNumber evidence="5">4.1.3.17</ecNumber>
    </recommendedName>
    <alternativeName>
        <fullName evidence="11">Oxaloacetate decarboxylase</fullName>
    </alternativeName>
    <alternativeName>
        <fullName evidence="9">Regulator of ribonuclease activity homolog</fullName>
    </alternativeName>
    <alternativeName>
        <fullName evidence="10">RraA-like protein</fullName>
    </alternativeName>
</protein>
<dbReference type="Proteomes" id="UP000199220">
    <property type="component" value="Unassembled WGS sequence"/>
</dbReference>
<comment type="cofactor">
    <cofactor evidence="2">
        <name>a divalent metal cation</name>
        <dbReference type="ChEBI" id="CHEBI:60240"/>
    </cofactor>
</comment>
<evidence type="ECO:0000256" key="4">
    <source>
        <dbReference type="ARBA" id="ARBA00011233"/>
    </source>
</evidence>
<evidence type="ECO:0000256" key="1">
    <source>
        <dbReference type="ARBA" id="ARBA00001342"/>
    </source>
</evidence>
<dbReference type="EC" id="4.1.3.17" evidence="5"/>
<dbReference type="SUPFAM" id="SSF89562">
    <property type="entry name" value="RraA-like"/>
    <property type="match status" value="1"/>
</dbReference>
<dbReference type="GO" id="GO:0008948">
    <property type="term" value="F:oxaloacetate decarboxylase activity"/>
    <property type="evidence" value="ECO:0007669"/>
    <property type="project" value="UniProtKB-EC"/>
</dbReference>
<evidence type="ECO:0000256" key="12">
    <source>
        <dbReference type="ARBA" id="ARBA00047973"/>
    </source>
</evidence>
<dbReference type="GO" id="GO:0046872">
    <property type="term" value="F:metal ion binding"/>
    <property type="evidence" value="ECO:0007669"/>
    <property type="project" value="UniProtKB-KW"/>
</dbReference>
<organism evidence="14 15">
    <name type="scientific">Ruania alba</name>
    <dbReference type="NCBI Taxonomy" id="648782"/>
    <lineage>
        <taxon>Bacteria</taxon>
        <taxon>Bacillati</taxon>
        <taxon>Actinomycetota</taxon>
        <taxon>Actinomycetes</taxon>
        <taxon>Micrococcales</taxon>
        <taxon>Ruaniaceae</taxon>
        <taxon>Ruania</taxon>
    </lineage>
</organism>
<dbReference type="AlphaFoldDB" id="A0A1H5MED1"/>
<comment type="subunit">
    <text evidence="4">Homotrimer.</text>
</comment>
<proteinExistence type="inferred from homology"/>
<dbReference type="CDD" id="cd16841">
    <property type="entry name" value="RraA_family"/>
    <property type="match status" value="1"/>
</dbReference>
<dbReference type="GO" id="GO:0047443">
    <property type="term" value="F:4-hydroxy-4-methyl-2-oxoglutarate aldolase activity"/>
    <property type="evidence" value="ECO:0007669"/>
    <property type="project" value="UniProtKB-EC"/>
</dbReference>
<evidence type="ECO:0000256" key="10">
    <source>
        <dbReference type="ARBA" id="ARBA00030169"/>
    </source>
</evidence>
<evidence type="ECO:0000256" key="11">
    <source>
        <dbReference type="ARBA" id="ARBA00032305"/>
    </source>
</evidence>
<dbReference type="Gene3D" id="3.50.30.40">
    <property type="entry name" value="Ribonuclease E inhibitor RraA/RraA-like"/>
    <property type="match status" value="1"/>
</dbReference>
<dbReference type="EMBL" id="FNTX01000002">
    <property type="protein sequence ID" value="SEE87666.1"/>
    <property type="molecule type" value="Genomic_DNA"/>
</dbReference>
<reference evidence="15" key="1">
    <citation type="submission" date="2016-10" db="EMBL/GenBank/DDBJ databases">
        <authorList>
            <person name="Varghese N."/>
            <person name="Submissions S."/>
        </authorList>
    </citation>
    <scope>NUCLEOTIDE SEQUENCE [LARGE SCALE GENOMIC DNA]</scope>
    <source>
        <strain evidence="15">DSM 21368</strain>
    </source>
</reference>
<evidence type="ECO:0000313" key="14">
    <source>
        <dbReference type="EMBL" id="SEE87666.1"/>
    </source>
</evidence>
<evidence type="ECO:0000256" key="6">
    <source>
        <dbReference type="ARBA" id="ARBA00012947"/>
    </source>
</evidence>
<comment type="similarity">
    <text evidence="3">Belongs to the class II aldolase/RraA-like family.</text>
</comment>
<sequence length="250" mass="27156">MNSPAPADRADANDVASLYKYLRVADVADALDGIGYFDITLVSQEIRPLWEGMKFWGPAATIRAVPANKPMWQLETTEEIVRAHGEWFDKYPPVRLPQEELPGHVVVMESGGGREVGFWGSENVMGTIGAGAVGIVTDGYCRDTAEVTLQQNPICVRGRGRTIIPGRIEVVEVQGTIAVGGVQVRPGDIVGCDDDGLIVVPAEVAEEVATHARAVLLADMEARRKHYRAQSRPDDETVDVEAVIAYYADL</sequence>
<comment type="cofactor">
    <cofactor evidence="13">
        <name>Mg(2+)</name>
        <dbReference type="ChEBI" id="CHEBI:18420"/>
    </cofactor>
</comment>
<comment type="function">
    <text evidence="8">Catalyzes the aldol cleavage of 4-hydroxy-4-methyl-2-oxoglutarate (HMG) into 2 molecules of pyruvate. Also contains a secondary oxaloacetate (OAA) decarboxylase activity due to the common pyruvate enolate transition state formed following C-C bond cleavage in the retro-aldol and decarboxylation reactions.</text>
</comment>
<evidence type="ECO:0000313" key="15">
    <source>
        <dbReference type="Proteomes" id="UP000199220"/>
    </source>
</evidence>
<comment type="catalytic activity">
    <reaction evidence="1">
        <text>4-hydroxy-4-methyl-2-oxoglutarate = 2 pyruvate</text>
        <dbReference type="Rhea" id="RHEA:22748"/>
        <dbReference type="ChEBI" id="CHEBI:15361"/>
        <dbReference type="ChEBI" id="CHEBI:58276"/>
        <dbReference type="EC" id="4.1.3.17"/>
    </reaction>
</comment>
<dbReference type="STRING" id="648782.SAMN04488554_3329"/>
<evidence type="ECO:0000256" key="9">
    <source>
        <dbReference type="ARBA" id="ARBA00029596"/>
    </source>
</evidence>
<evidence type="ECO:0000256" key="8">
    <source>
        <dbReference type="ARBA" id="ARBA00025046"/>
    </source>
</evidence>
<gene>
    <name evidence="14" type="ORF">SAMN04488554_3329</name>
</gene>
<dbReference type="EC" id="4.1.1.112" evidence="6"/>
<feature type="binding site" evidence="13">
    <location>
        <position position="142"/>
    </location>
    <ligand>
        <name>substrate</name>
    </ligand>
</feature>
<evidence type="ECO:0000256" key="13">
    <source>
        <dbReference type="PIRSR" id="PIRSR605493-1"/>
    </source>
</evidence>
<evidence type="ECO:0000256" key="2">
    <source>
        <dbReference type="ARBA" id="ARBA00001968"/>
    </source>
</evidence>
<feature type="binding site" evidence="13">
    <location>
        <position position="143"/>
    </location>
    <ligand>
        <name>Mg(2+)</name>
        <dbReference type="ChEBI" id="CHEBI:18420"/>
    </ligand>
</feature>
<dbReference type="InterPro" id="IPR036704">
    <property type="entry name" value="RraA/RraA-like_sf"/>
</dbReference>
<dbReference type="InterPro" id="IPR005493">
    <property type="entry name" value="RraA/RraA-like"/>
</dbReference>
<name>A0A1H5MED1_9MICO</name>
<dbReference type="Pfam" id="PF03737">
    <property type="entry name" value="RraA-like"/>
    <property type="match status" value="1"/>
</dbReference>
<evidence type="ECO:0000256" key="5">
    <source>
        <dbReference type="ARBA" id="ARBA00012213"/>
    </source>
</evidence>
<keyword evidence="13" id="KW-0460">Magnesium</keyword>
<dbReference type="PANTHER" id="PTHR33254:SF4">
    <property type="entry name" value="4-HYDROXY-4-METHYL-2-OXOGLUTARATE ALDOLASE 3-RELATED"/>
    <property type="match status" value="1"/>
</dbReference>
<evidence type="ECO:0000256" key="7">
    <source>
        <dbReference type="ARBA" id="ARBA00016549"/>
    </source>
</evidence>
<comment type="catalytic activity">
    <reaction evidence="12">
        <text>oxaloacetate + H(+) = pyruvate + CO2</text>
        <dbReference type="Rhea" id="RHEA:15641"/>
        <dbReference type="ChEBI" id="CHEBI:15361"/>
        <dbReference type="ChEBI" id="CHEBI:15378"/>
        <dbReference type="ChEBI" id="CHEBI:16452"/>
        <dbReference type="ChEBI" id="CHEBI:16526"/>
        <dbReference type="EC" id="4.1.1.112"/>
    </reaction>
</comment>
<keyword evidence="13" id="KW-0479">Metal-binding</keyword>
<dbReference type="PANTHER" id="PTHR33254">
    <property type="entry name" value="4-HYDROXY-4-METHYL-2-OXOGLUTARATE ALDOLASE 3-RELATED"/>
    <property type="match status" value="1"/>
</dbReference>
<accession>A0A1H5MED1</accession>
<keyword evidence="15" id="KW-1185">Reference proteome</keyword>
<evidence type="ECO:0000256" key="3">
    <source>
        <dbReference type="ARBA" id="ARBA00008621"/>
    </source>
</evidence>